<dbReference type="Proteomes" id="UP001377567">
    <property type="component" value="Unassembled WGS sequence"/>
</dbReference>
<evidence type="ECO:0000256" key="1">
    <source>
        <dbReference type="ARBA" id="ARBA00004123"/>
    </source>
</evidence>
<dbReference type="InterPro" id="IPR036638">
    <property type="entry name" value="HLH_DNA-bd_sf"/>
</dbReference>
<dbReference type="GO" id="GO:0000981">
    <property type="term" value="F:DNA-binding transcription factor activity, RNA polymerase II-specific"/>
    <property type="evidence" value="ECO:0007669"/>
    <property type="project" value="TreeGrafter"/>
</dbReference>
<name>A0AAV5RUV5_MAUHU</name>
<dbReference type="PANTHER" id="PTHR45776">
    <property type="entry name" value="MIP04163P"/>
    <property type="match status" value="1"/>
</dbReference>
<dbReference type="FunFam" id="4.10.280.10:FF:000105">
    <property type="entry name" value="Rtg3p"/>
    <property type="match status" value="1"/>
</dbReference>
<evidence type="ECO:0000259" key="6">
    <source>
        <dbReference type="PROSITE" id="PS50888"/>
    </source>
</evidence>
<dbReference type="AlphaFoldDB" id="A0AAV5RUV5"/>
<keyword evidence="2" id="KW-0805">Transcription regulation</keyword>
<evidence type="ECO:0000256" key="5">
    <source>
        <dbReference type="ARBA" id="ARBA00023242"/>
    </source>
</evidence>
<protein>
    <submittedName>
        <fullName evidence="7">Rtg3 protein</fullName>
    </submittedName>
</protein>
<evidence type="ECO:0000313" key="8">
    <source>
        <dbReference type="Proteomes" id="UP001377567"/>
    </source>
</evidence>
<accession>A0AAV5RUV5</accession>
<gene>
    <name evidence="7" type="ORF">DAKH74_018310</name>
</gene>
<sequence>MEQHTDENQQLLDELLNQHGAAAQHTQQHAPAAAADFLNFYDDIQHAGSVTGHSTGQGQSQGQAESLARPQFVYPGSNPAMQHEKLAYMSQNARTADRNASGYDSYNRSGRQVKSEFGQGSVSGPAHANEHPDASFLDDMFTATGQTQGNGHSTAVPSDFDSQSITDTASVSNLYGQSFQEGSVPQDLFAGKLEDQFINYTDELGSSLGSSVHSELYTPSVGTPTSSSYMNNSNLETINALTASSYTQGNAFAPGSLRSPSTSLRPNASYLSTSLRQPSALSNYTGNGTTTSSSGLLSTSVSRHASAAAGMDSNLSTSVPKAISHLTQDEKLRRKRDFHNAVERRRRDLIKQKINELGNLVPPSLLRFDSAGKSVKPNKGIILNKTVEYVRFLLQVGEAQDHKREKLQNKIAELEAKFSGLGVHDNNSANANVAQIPLHTTMGALGTGHIPEGQEVIIDSRAFPDPHVGVKPEAVDDLQQFLSGNVIEAQDNAQLMFSGHANDMTGAGAGNAADYLLEFDS</sequence>
<evidence type="ECO:0000313" key="7">
    <source>
        <dbReference type="EMBL" id="GMM55215.1"/>
    </source>
</evidence>
<organism evidence="7 8">
    <name type="scientific">Maudiozyma humilis</name>
    <name type="common">Sour dough yeast</name>
    <name type="synonym">Kazachstania humilis</name>
    <dbReference type="NCBI Taxonomy" id="51915"/>
    <lineage>
        <taxon>Eukaryota</taxon>
        <taxon>Fungi</taxon>
        <taxon>Dikarya</taxon>
        <taxon>Ascomycota</taxon>
        <taxon>Saccharomycotina</taxon>
        <taxon>Saccharomycetes</taxon>
        <taxon>Saccharomycetales</taxon>
        <taxon>Saccharomycetaceae</taxon>
        <taxon>Maudiozyma</taxon>
    </lineage>
</organism>
<dbReference type="Gene3D" id="4.10.280.10">
    <property type="entry name" value="Helix-loop-helix DNA-binding domain"/>
    <property type="match status" value="1"/>
</dbReference>
<keyword evidence="5" id="KW-0539">Nucleus</keyword>
<evidence type="ECO:0000256" key="4">
    <source>
        <dbReference type="ARBA" id="ARBA00023163"/>
    </source>
</evidence>
<comment type="subcellular location">
    <subcellularLocation>
        <location evidence="1">Nucleus</location>
    </subcellularLocation>
</comment>
<dbReference type="SMART" id="SM00353">
    <property type="entry name" value="HLH"/>
    <property type="match status" value="1"/>
</dbReference>
<dbReference type="GO" id="GO:0046983">
    <property type="term" value="F:protein dimerization activity"/>
    <property type="evidence" value="ECO:0007669"/>
    <property type="project" value="InterPro"/>
</dbReference>
<keyword evidence="3" id="KW-0238">DNA-binding</keyword>
<keyword evidence="4" id="KW-0804">Transcription</keyword>
<dbReference type="GO" id="GO:0000978">
    <property type="term" value="F:RNA polymerase II cis-regulatory region sequence-specific DNA binding"/>
    <property type="evidence" value="ECO:0007669"/>
    <property type="project" value="TreeGrafter"/>
</dbReference>
<dbReference type="InterPro" id="IPR011598">
    <property type="entry name" value="bHLH_dom"/>
</dbReference>
<dbReference type="PROSITE" id="PS50888">
    <property type="entry name" value="BHLH"/>
    <property type="match status" value="1"/>
</dbReference>
<keyword evidence="8" id="KW-1185">Reference proteome</keyword>
<dbReference type="CDD" id="cd11387">
    <property type="entry name" value="bHLHzip_USF_MITF"/>
    <property type="match status" value="1"/>
</dbReference>
<proteinExistence type="predicted"/>
<dbReference type="PANTHER" id="PTHR45776:SF2">
    <property type="entry name" value="MIP04163P"/>
    <property type="match status" value="1"/>
</dbReference>
<dbReference type="EMBL" id="BTGD01000005">
    <property type="protein sequence ID" value="GMM55215.1"/>
    <property type="molecule type" value="Genomic_DNA"/>
</dbReference>
<comment type="caution">
    <text evidence="7">The sequence shown here is derived from an EMBL/GenBank/DDBJ whole genome shotgun (WGS) entry which is preliminary data.</text>
</comment>
<dbReference type="Pfam" id="PF00010">
    <property type="entry name" value="HLH"/>
    <property type="match status" value="1"/>
</dbReference>
<evidence type="ECO:0000256" key="3">
    <source>
        <dbReference type="ARBA" id="ARBA00023125"/>
    </source>
</evidence>
<evidence type="ECO:0000256" key="2">
    <source>
        <dbReference type="ARBA" id="ARBA00023015"/>
    </source>
</evidence>
<reference evidence="7 8" key="1">
    <citation type="journal article" date="2023" name="Elife">
        <title>Identification of key yeast species and microbe-microbe interactions impacting larval growth of Drosophila in the wild.</title>
        <authorList>
            <person name="Mure A."/>
            <person name="Sugiura Y."/>
            <person name="Maeda R."/>
            <person name="Honda K."/>
            <person name="Sakurai N."/>
            <person name="Takahashi Y."/>
            <person name="Watada M."/>
            <person name="Katoh T."/>
            <person name="Gotoh A."/>
            <person name="Gotoh Y."/>
            <person name="Taniguchi I."/>
            <person name="Nakamura K."/>
            <person name="Hayashi T."/>
            <person name="Katayama T."/>
            <person name="Uemura T."/>
            <person name="Hattori Y."/>
        </authorList>
    </citation>
    <scope>NUCLEOTIDE SEQUENCE [LARGE SCALE GENOMIC DNA]</scope>
    <source>
        <strain evidence="7 8">KH-74</strain>
    </source>
</reference>
<feature type="domain" description="BHLH" evidence="6">
    <location>
        <begin position="334"/>
        <end position="393"/>
    </location>
</feature>
<dbReference type="SUPFAM" id="SSF47459">
    <property type="entry name" value="HLH, helix-loop-helix DNA-binding domain"/>
    <property type="match status" value="1"/>
</dbReference>
<dbReference type="GO" id="GO:0005634">
    <property type="term" value="C:nucleus"/>
    <property type="evidence" value="ECO:0007669"/>
    <property type="project" value="UniProtKB-SubCell"/>
</dbReference>